<proteinExistence type="inferred from homology"/>
<dbReference type="PANTHER" id="PTHR13420">
    <property type="entry name" value="UPF0235 PROTEIN C15ORF40"/>
    <property type="match status" value="1"/>
</dbReference>
<dbReference type="InterPro" id="IPR003746">
    <property type="entry name" value="DUF167"/>
</dbReference>
<reference evidence="3" key="1">
    <citation type="submission" date="2021-02" db="EMBL/GenBank/DDBJ databases">
        <title>Metagenome analyses of Stigonema ocellatum DSM 106950, Chlorogloea purpurea SAG 13.99 and Gomphosphaeria aponina DSM 107014.</title>
        <authorList>
            <person name="Marter P."/>
            <person name="Huang S."/>
        </authorList>
    </citation>
    <scope>NUCLEOTIDE SEQUENCE</scope>
    <source>
        <strain evidence="3">JP213</strain>
    </source>
</reference>
<organism evidence="3 4">
    <name type="scientific">Gomphosphaeria aponina SAG 52.96 = DSM 107014</name>
    <dbReference type="NCBI Taxonomy" id="1521640"/>
    <lineage>
        <taxon>Bacteria</taxon>
        <taxon>Bacillati</taxon>
        <taxon>Cyanobacteriota</taxon>
        <taxon>Cyanophyceae</taxon>
        <taxon>Oscillatoriophycideae</taxon>
        <taxon>Chroococcales</taxon>
        <taxon>Gomphosphaeriaceae</taxon>
        <taxon>Gomphosphaeria</taxon>
    </lineage>
</organism>
<dbReference type="SUPFAM" id="SSF69786">
    <property type="entry name" value="YggU-like"/>
    <property type="match status" value="1"/>
</dbReference>
<dbReference type="AlphaFoldDB" id="A0A941GQX3"/>
<dbReference type="EMBL" id="JADQBC010000031">
    <property type="protein sequence ID" value="MBR8827461.1"/>
    <property type="molecule type" value="Genomic_DNA"/>
</dbReference>
<evidence type="ECO:0000256" key="2">
    <source>
        <dbReference type="HAMAP-Rule" id="MF_00634"/>
    </source>
</evidence>
<name>A0A941GQX3_9CHRO</name>
<dbReference type="InterPro" id="IPR036591">
    <property type="entry name" value="YggU-like_sf"/>
</dbReference>
<sequence length="74" mass="8100">MKIKVKVQPNSKEQKIEEAADGSLTVRLKSPPVDGKANQELIALLAARYNVAKSQILLKSGLTSKNKLVEINLE</sequence>
<comment type="similarity">
    <text evidence="1 2">Belongs to the UPF0235 family.</text>
</comment>
<dbReference type="Proteomes" id="UP000767446">
    <property type="component" value="Unassembled WGS sequence"/>
</dbReference>
<dbReference type="Pfam" id="PF02594">
    <property type="entry name" value="DUF167"/>
    <property type="match status" value="1"/>
</dbReference>
<evidence type="ECO:0000256" key="1">
    <source>
        <dbReference type="ARBA" id="ARBA00010364"/>
    </source>
</evidence>
<gene>
    <name evidence="3" type="ORF">DSM107014_06065</name>
</gene>
<protein>
    <recommendedName>
        <fullName evidence="2">UPF0235 protein DSM107014_06065</fullName>
    </recommendedName>
</protein>
<dbReference type="SMART" id="SM01152">
    <property type="entry name" value="DUF167"/>
    <property type="match status" value="1"/>
</dbReference>
<evidence type="ECO:0000313" key="3">
    <source>
        <dbReference type="EMBL" id="MBR8827461.1"/>
    </source>
</evidence>
<dbReference type="GO" id="GO:0005737">
    <property type="term" value="C:cytoplasm"/>
    <property type="evidence" value="ECO:0007669"/>
    <property type="project" value="TreeGrafter"/>
</dbReference>
<comment type="caution">
    <text evidence="3">The sequence shown here is derived from an EMBL/GenBank/DDBJ whole genome shotgun (WGS) entry which is preliminary data.</text>
</comment>
<dbReference type="Gene3D" id="3.30.1200.10">
    <property type="entry name" value="YggU-like"/>
    <property type="match status" value="1"/>
</dbReference>
<evidence type="ECO:0000313" key="4">
    <source>
        <dbReference type="Proteomes" id="UP000767446"/>
    </source>
</evidence>
<dbReference type="PANTHER" id="PTHR13420:SF7">
    <property type="entry name" value="UPF0235 PROTEIN C15ORF40"/>
    <property type="match status" value="1"/>
</dbReference>
<dbReference type="HAMAP" id="MF_00634">
    <property type="entry name" value="UPF0235"/>
    <property type="match status" value="1"/>
</dbReference>
<accession>A0A941GQX3</accession>
<dbReference type="NCBIfam" id="TIGR00251">
    <property type="entry name" value="DUF167 family protein"/>
    <property type="match status" value="1"/>
</dbReference>